<dbReference type="EMBL" id="UINC01016326">
    <property type="protein sequence ID" value="SVA68050.1"/>
    <property type="molecule type" value="Genomic_DNA"/>
</dbReference>
<sequence length="23" mass="2535">MLVRPPVDPWINNLNLMAVSPSA</sequence>
<gene>
    <name evidence="1" type="ORF">METZ01_LOCUS120904</name>
</gene>
<reference evidence="1" key="1">
    <citation type="submission" date="2018-05" db="EMBL/GenBank/DDBJ databases">
        <authorList>
            <person name="Lanie J.A."/>
            <person name="Ng W.-L."/>
            <person name="Kazmierczak K.M."/>
            <person name="Andrzejewski T.M."/>
            <person name="Davidsen T.M."/>
            <person name="Wayne K.J."/>
            <person name="Tettelin H."/>
            <person name="Glass J.I."/>
            <person name="Rusch D."/>
            <person name="Podicherti R."/>
            <person name="Tsui H.-C.T."/>
            <person name="Winkler M.E."/>
        </authorList>
    </citation>
    <scope>NUCLEOTIDE SEQUENCE</scope>
</reference>
<name>A0A381XTR7_9ZZZZ</name>
<accession>A0A381XTR7</accession>
<protein>
    <submittedName>
        <fullName evidence="1">Uncharacterized protein</fullName>
    </submittedName>
</protein>
<evidence type="ECO:0000313" key="1">
    <source>
        <dbReference type="EMBL" id="SVA68050.1"/>
    </source>
</evidence>
<proteinExistence type="predicted"/>
<dbReference type="AlphaFoldDB" id="A0A381XTR7"/>
<organism evidence="1">
    <name type="scientific">marine metagenome</name>
    <dbReference type="NCBI Taxonomy" id="408172"/>
    <lineage>
        <taxon>unclassified sequences</taxon>
        <taxon>metagenomes</taxon>
        <taxon>ecological metagenomes</taxon>
    </lineage>
</organism>